<dbReference type="EMBL" id="JAHRIO010081982">
    <property type="protein sequence ID" value="MEQ2185711.1"/>
    <property type="molecule type" value="Genomic_DNA"/>
</dbReference>
<dbReference type="PANTHER" id="PTHR15545:SF5">
    <property type="entry name" value="E3 UBIQUITIN-PROTEIN LIGASE PDZRN3"/>
    <property type="match status" value="1"/>
</dbReference>
<sequence>VNGKDLSKATHEQAVEAFRTAKEPIMVQVLRRAPYPQLVAPIAETLVSDISTQTDITLQHIMALTKLPPSSPPITELEEYLLPEGISLMIHLNKTVRKIWRRGQIKCSASSISSYQMLCWLITCLNTDTFHYLKIALQCLAGSCFFGR</sequence>
<organism evidence="1 2">
    <name type="scientific">Goodea atripinnis</name>
    <dbReference type="NCBI Taxonomy" id="208336"/>
    <lineage>
        <taxon>Eukaryota</taxon>
        <taxon>Metazoa</taxon>
        <taxon>Chordata</taxon>
        <taxon>Craniata</taxon>
        <taxon>Vertebrata</taxon>
        <taxon>Euteleostomi</taxon>
        <taxon>Actinopterygii</taxon>
        <taxon>Neopterygii</taxon>
        <taxon>Teleostei</taxon>
        <taxon>Neoteleostei</taxon>
        <taxon>Acanthomorphata</taxon>
        <taxon>Ovalentaria</taxon>
        <taxon>Atherinomorphae</taxon>
        <taxon>Cyprinodontiformes</taxon>
        <taxon>Goodeidae</taxon>
        <taxon>Goodea</taxon>
    </lineage>
</organism>
<keyword evidence="2" id="KW-1185">Reference proteome</keyword>
<evidence type="ECO:0008006" key="3">
    <source>
        <dbReference type="Google" id="ProtNLM"/>
    </source>
</evidence>
<dbReference type="PANTHER" id="PTHR15545">
    <property type="entry name" value="PDZ DOMAIN CONTAINING RING FINGER PROTEIN 3, 4"/>
    <property type="match status" value="1"/>
</dbReference>
<dbReference type="Gene3D" id="6.20.370.60">
    <property type="match status" value="1"/>
</dbReference>
<dbReference type="InterPro" id="IPR051971">
    <property type="entry name" value="E3_ubiquitin-PDZ_ligase"/>
</dbReference>
<evidence type="ECO:0000313" key="1">
    <source>
        <dbReference type="EMBL" id="MEQ2185711.1"/>
    </source>
</evidence>
<comment type="caution">
    <text evidence="1">The sequence shown here is derived from an EMBL/GenBank/DDBJ whole genome shotgun (WGS) entry which is preliminary data.</text>
</comment>
<proteinExistence type="predicted"/>
<feature type="non-terminal residue" evidence="1">
    <location>
        <position position="1"/>
    </location>
</feature>
<accession>A0ABV0PQD2</accession>
<reference evidence="1 2" key="1">
    <citation type="submission" date="2021-06" db="EMBL/GenBank/DDBJ databases">
        <authorList>
            <person name="Palmer J.M."/>
        </authorList>
    </citation>
    <scope>NUCLEOTIDE SEQUENCE [LARGE SCALE GENOMIC DNA]</scope>
    <source>
        <strain evidence="1 2">GA_2019</strain>
        <tissue evidence="1">Muscle</tissue>
    </source>
</reference>
<dbReference type="SUPFAM" id="SSF50156">
    <property type="entry name" value="PDZ domain-like"/>
    <property type="match status" value="1"/>
</dbReference>
<gene>
    <name evidence="1" type="ORF">GOODEAATRI_021080</name>
</gene>
<dbReference type="InterPro" id="IPR036034">
    <property type="entry name" value="PDZ_sf"/>
</dbReference>
<dbReference type="Proteomes" id="UP001476798">
    <property type="component" value="Unassembled WGS sequence"/>
</dbReference>
<name>A0ABV0PQD2_9TELE</name>
<protein>
    <recommendedName>
        <fullName evidence="3">PDZ domain-containing protein</fullName>
    </recommendedName>
</protein>
<evidence type="ECO:0000313" key="2">
    <source>
        <dbReference type="Proteomes" id="UP001476798"/>
    </source>
</evidence>